<keyword evidence="6 13" id="KW-0418">Kinase</keyword>
<evidence type="ECO:0000256" key="6">
    <source>
        <dbReference type="ARBA" id="ARBA00022777"/>
    </source>
</evidence>
<keyword evidence="4" id="KW-0808">Transferase</keyword>
<gene>
    <name evidence="13" type="ORF">PMI13_00207</name>
</gene>
<dbReference type="Proteomes" id="UP000007509">
    <property type="component" value="Unassembled WGS sequence"/>
</dbReference>
<keyword evidence="14" id="KW-1185">Reference proteome</keyword>
<dbReference type="GO" id="GO:0016020">
    <property type="term" value="C:membrane"/>
    <property type="evidence" value="ECO:0007669"/>
    <property type="project" value="InterPro"/>
</dbReference>
<keyword evidence="10" id="KW-0812">Transmembrane</keyword>
<keyword evidence="8" id="KW-0902">Two-component regulatory system</keyword>
<reference evidence="13 14" key="1">
    <citation type="journal article" date="2012" name="J. Bacteriol.">
        <title>Twenty-one genome sequences from Pseudomonas species and 19 genome sequences from diverse bacteria isolated from the rhizosphere and endosphere of Populus deltoides.</title>
        <authorList>
            <person name="Brown S.D."/>
            <person name="Utturkar S.M."/>
            <person name="Klingeman D.M."/>
            <person name="Johnson C.M."/>
            <person name="Martin S.L."/>
            <person name="Land M.L."/>
            <person name="Lu T.Y."/>
            <person name="Schadt C.W."/>
            <person name="Doktycz M.J."/>
            <person name="Pelletier D.A."/>
        </authorList>
    </citation>
    <scope>NUCLEOTIDE SEQUENCE [LARGE SCALE GENOMIC DNA]</scope>
    <source>
        <strain evidence="13 14">CF314</strain>
    </source>
</reference>
<keyword evidence="9" id="KW-0175">Coiled coil</keyword>
<evidence type="ECO:0000256" key="2">
    <source>
        <dbReference type="ARBA" id="ARBA00012438"/>
    </source>
</evidence>
<keyword evidence="11" id="KW-0732">Signal</keyword>
<keyword evidence="3" id="KW-0597">Phosphoprotein</keyword>
<evidence type="ECO:0000256" key="11">
    <source>
        <dbReference type="SAM" id="SignalP"/>
    </source>
</evidence>
<evidence type="ECO:0000256" key="1">
    <source>
        <dbReference type="ARBA" id="ARBA00000085"/>
    </source>
</evidence>
<dbReference type="EC" id="2.7.13.3" evidence="2"/>
<name>J2TC96_9FLAO</name>
<dbReference type="RefSeq" id="WP_007839710.1">
    <property type="nucleotide sequence ID" value="NZ_AKJY01000003.1"/>
</dbReference>
<accession>J2TC96</accession>
<dbReference type="PATRIC" id="fig|1144316.3.peg.208"/>
<dbReference type="Gene3D" id="1.20.5.1930">
    <property type="match status" value="1"/>
</dbReference>
<evidence type="ECO:0000256" key="3">
    <source>
        <dbReference type="ARBA" id="ARBA00022553"/>
    </source>
</evidence>
<dbReference type="CDD" id="cd16917">
    <property type="entry name" value="HATPase_UhpB-NarQ-NarX-like"/>
    <property type="match status" value="1"/>
</dbReference>
<dbReference type="EMBL" id="AKJY01000003">
    <property type="protein sequence ID" value="EJL75812.1"/>
    <property type="molecule type" value="Genomic_DNA"/>
</dbReference>
<dbReference type="SMART" id="SM00387">
    <property type="entry name" value="HATPase_c"/>
    <property type="match status" value="1"/>
</dbReference>
<keyword evidence="5" id="KW-0547">Nucleotide-binding</keyword>
<evidence type="ECO:0000256" key="8">
    <source>
        <dbReference type="ARBA" id="ARBA00023012"/>
    </source>
</evidence>
<protein>
    <recommendedName>
        <fullName evidence="2">histidine kinase</fullName>
        <ecNumber evidence="2">2.7.13.3</ecNumber>
    </recommendedName>
</protein>
<organism evidence="13 14">
    <name type="scientific">Chryseobacterium populi</name>
    <dbReference type="NCBI Taxonomy" id="1144316"/>
    <lineage>
        <taxon>Bacteria</taxon>
        <taxon>Pseudomonadati</taxon>
        <taxon>Bacteroidota</taxon>
        <taxon>Flavobacteriia</taxon>
        <taxon>Flavobacteriales</taxon>
        <taxon>Weeksellaceae</taxon>
        <taxon>Chryseobacterium group</taxon>
        <taxon>Chryseobacterium</taxon>
    </lineage>
</organism>
<dbReference type="SUPFAM" id="SSF55874">
    <property type="entry name" value="ATPase domain of HSP90 chaperone/DNA topoisomerase II/histidine kinase"/>
    <property type="match status" value="1"/>
</dbReference>
<dbReference type="InterPro" id="IPR036890">
    <property type="entry name" value="HATPase_C_sf"/>
</dbReference>
<dbReference type="InterPro" id="IPR011712">
    <property type="entry name" value="Sig_transdc_His_kin_sub3_dim/P"/>
</dbReference>
<keyword evidence="10" id="KW-0472">Membrane</keyword>
<feature type="transmembrane region" description="Helical" evidence="10">
    <location>
        <begin position="414"/>
        <end position="437"/>
    </location>
</feature>
<evidence type="ECO:0000256" key="5">
    <source>
        <dbReference type="ARBA" id="ARBA00022741"/>
    </source>
</evidence>
<evidence type="ECO:0000256" key="9">
    <source>
        <dbReference type="SAM" id="Coils"/>
    </source>
</evidence>
<feature type="signal peptide" evidence="11">
    <location>
        <begin position="1"/>
        <end position="22"/>
    </location>
</feature>
<feature type="domain" description="Histidine kinase" evidence="12">
    <location>
        <begin position="473"/>
        <end position="664"/>
    </location>
</feature>
<evidence type="ECO:0000313" key="14">
    <source>
        <dbReference type="Proteomes" id="UP000007509"/>
    </source>
</evidence>
<evidence type="ECO:0000313" key="13">
    <source>
        <dbReference type="EMBL" id="EJL75812.1"/>
    </source>
</evidence>
<dbReference type="OrthoDB" id="9778366at2"/>
<evidence type="ECO:0000259" key="12">
    <source>
        <dbReference type="PROSITE" id="PS50109"/>
    </source>
</evidence>
<dbReference type="Gene3D" id="3.30.565.10">
    <property type="entry name" value="Histidine kinase-like ATPase, C-terminal domain"/>
    <property type="match status" value="1"/>
</dbReference>
<dbReference type="Pfam" id="PF02518">
    <property type="entry name" value="HATPase_c"/>
    <property type="match status" value="1"/>
</dbReference>
<feature type="coiled-coil region" evidence="9">
    <location>
        <begin position="372"/>
        <end position="399"/>
    </location>
</feature>
<dbReference type="PROSITE" id="PS50109">
    <property type="entry name" value="HIS_KIN"/>
    <property type="match status" value="1"/>
</dbReference>
<dbReference type="AlphaFoldDB" id="J2TC96"/>
<dbReference type="Gene3D" id="1.25.40.10">
    <property type="entry name" value="Tetratricopeptide repeat domain"/>
    <property type="match status" value="2"/>
</dbReference>
<dbReference type="Pfam" id="PF07730">
    <property type="entry name" value="HisKA_3"/>
    <property type="match status" value="1"/>
</dbReference>
<keyword evidence="10" id="KW-1133">Transmembrane helix</keyword>
<dbReference type="PANTHER" id="PTHR24421:SF10">
    <property type="entry name" value="NITRATE_NITRITE SENSOR PROTEIN NARQ"/>
    <property type="match status" value="1"/>
</dbReference>
<dbReference type="PANTHER" id="PTHR24421">
    <property type="entry name" value="NITRATE/NITRITE SENSOR PROTEIN NARX-RELATED"/>
    <property type="match status" value="1"/>
</dbReference>
<dbReference type="GO" id="GO:0005524">
    <property type="term" value="F:ATP binding"/>
    <property type="evidence" value="ECO:0007669"/>
    <property type="project" value="UniProtKB-KW"/>
</dbReference>
<dbReference type="GO" id="GO:0000155">
    <property type="term" value="F:phosphorelay sensor kinase activity"/>
    <property type="evidence" value="ECO:0007669"/>
    <property type="project" value="InterPro"/>
</dbReference>
<evidence type="ECO:0000256" key="4">
    <source>
        <dbReference type="ARBA" id="ARBA00022679"/>
    </source>
</evidence>
<evidence type="ECO:0000256" key="7">
    <source>
        <dbReference type="ARBA" id="ARBA00022840"/>
    </source>
</evidence>
<feature type="chain" id="PRO_5003755192" description="histidine kinase" evidence="11">
    <location>
        <begin position="23"/>
        <end position="664"/>
    </location>
</feature>
<comment type="caution">
    <text evidence="13">The sequence shown here is derived from an EMBL/GenBank/DDBJ whole genome shotgun (WGS) entry which is preliminary data.</text>
</comment>
<sequence>MEIRRYILLSWFTLSFFCNASAQLNNLSVEAGMDNAAYPDNLKSKLQNTASDSTKARLYFLLSEYWADKDTLTSKAYLLHGRKLSETNYYLQALSSYYYGVYYFHINQEKSEQAFFISRKSLLHYKTKEAYLYMANCYANYAYLQYRKDKSQLMADLLLNKSIPLIKKAGNNELLGKFYGDIGLVFKNRWQYNKAEKYFVQSIYVLEKTKIKHPSRLLFVYALASENYLFEGKKNEAKKLLDKASPLLDDILPGLSHVGYYFSESLYFEVTNQYEKALSSIDKGLNLAFKLIDKYYIEKLSFLKYKILTRQGKYLEAKNLLENIIKTSTTSYSQNRQTQYYELAETYHRLGNEKKAYAWLKKLLILKDSLNRQQIDNQINQLEIKYQTSEKEKKIAALNAETKQATLIIKNNKLYNWLLLFVCLFLFTVVGLLWVYYKNYKKLIQQKVTALEQQQHIALTSAILEAEESERNRVAKDLHDGLGGILTAVKINLANFTKESHPDAKNLILQDIRNQLDHSITELRYIAKNMMPQTLLQYGLETAIKELCESIIHNNLIISFEAINIGETIPLNKQLIIYRILQEILTNILKHSYASEVVLQCSQNQNRFYITAEDNGKGFDLSKVSNKIGLGINNIKNRVEHLGGKIEILSAPDEGTSINIELDV</sequence>
<dbReference type="InterPro" id="IPR005467">
    <property type="entry name" value="His_kinase_dom"/>
</dbReference>
<dbReference type="InterPro" id="IPR003594">
    <property type="entry name" value="HATPase_dom"/>
</dbReference>
<dbReference type="InterPro" id="IPR050482">
    <property type="entry name" value="Sensor_HK_TwoCompSys"/>
</dbReference>
<dbReference type="SUPFAM" id="SSF48452">
    <property type="entry name" value="TPR-like"/>
    <property type="match status" value="1"/>
</dbReference>
<comment type="catalytic activity">
    <reaction evidence="1">
        <text>ATP + protein L-histidine = ADP + protein N-phospho-L-histidine.</text>
        <dbReference type="EC" id="2.7.13.3"/>
    </reaction>
</comment>
<evidence type="ECO:0000256" key="10">
    <source>
        <dbReference type="SAM" id="Phobius"/>
    </source>
</evidence>
<keyword evidence="7" id="KW-0067">ATP-binding</keyword>
<dbReference type="GO" id="GO:0046983">
    <property type="term" value="F:protein dimerization activity"/>
    <property type="evidence" value="ECO:0007669"/>
    <property type="project" value="InterPro"/>
</dbReference>
<proteinExistence type="predicted"/>
<dbReference type="InterPro" id="IPR011990">
    <property type="entry name" value="TPR-like_helical_dom_sf"/>
</dbReference>